<gene>
    <name evidence="1" type="ORF">VNO78_16349</name>
</gene>
<organism evidence="1 2">
    <name type="scientific">Psophocarpus tetragonolobus</name>
    <name type="common">Winged bean</name>
    <name type="synonym">Dolichos tetragonolobus</name>
    <dbReference type="NCBI Taxonomy" id="3891"/>
    <lineage>
        <taxon>Eukaryota</taxon>
        <taxon>Viridiplantae</taxon>
        <taxon>Streptophyta</taxon>
        <taxon>Embryophyta</taxon>
        <taxon>Tracheophyta</taxon>
        <taxon>Spermatophyta</taxon>
        <taxon>Magnoliopsida</taxon>
        <taxon>eudicotyledons</taxon>
        <taxon>Gunneridae</taxon>
        <taxon>Pentapetalae</taxon>
        <taxon>rosids</taxon>
        <taxon>fabids</taxon>
        <taxon>Fabales</taxon>
        <taxon>Fabaceae</taxon>
        <taxon>Papilionoideae</taxon>
        <taxon>50 kb inversion clade</taxon>
        <taxon>NPAAA clade</taxon>
        <taxon>indigoferoid/millettioid clade</taxon>
        <taxon>Phaseoleae</taxon>
        <taxon>Psophocarpus</taxon>
    </lineage>
</organism>
<proteinExistence type="predicted"/>
<evidence type="ECO:0000313" key="1">
    <source>
        <dbReference type="EMBL" id="KAK7395779.1"/>
    </source>
</evidence>
<keyword evidence="2" id="KW-1185">Reference proteome</keyword>
<accession>A0AAN9SHR3</accession>
<comment type="caution">
    <text evidence="1">The sequence shown here is derived from an EMBL/GenBank/DDBJ whole genome shotgun (WGS) entry which is preliminary data.</text>
</comment>
<name>A0AAN9SHR3_PSOTE</name>
<dbReference type="AlphaFoldDB" id="A0AAN9SHR3"/>
<evidence type="ECO:0000313" key="2">
    <source>
        <dbReference type="Proteomes" id="UP001386955"/>
    </source>
</evidence>
<reference evidence="1 2" key="1">
    <citation type="submission" date="2024-01" db="EMBL/GenBank/DDBJ databases">
        <title>The genomes of 5 underutilized Papilionoideae crops provide insights into root nodulation and disease resistanc.</title>
        <authorList>
            <person name="Jiang F."/>
        </authorList>
    </citation>
    <scope>NUCLEOTIDE SEQUENCE [LARGE SCALE GENOMIC DNA]</scope>
    <source>
        <strain evidence="1">DUOXIRENSHENG_FW03</strain>
        <tissue evidence="1">Leaves</tissue>
    </source>
</reference>
<sequence>MASHPNFVYWNRNPTSFTVEAICDSADFCSCFWEVRHLSNCVDLSLDSHRRSQYRCPRVFGVFTGGGKHLR</sequence>
<dbReference type="Proteomes" id="UP001386955">
    <property type="component" value="Unassembled WGS sequence"/>
</dbReference>
<protein>
    <submittedName>
        <fullName evidence="1">Uncharacterized protein</fullName>
    </submittedName>
</protein>
<dbReference type="EMBL" id="JAYMYS010000004">
    <property type="protein sequence ID" value="KAK7395779.1"/>
    <property type="molecule type" value="Genomic_DNA"/>
</dbReference>